<name>A0A3P5XCY3_9RHOB</name>
<reference evidence="7 8" key="1">
    <citation type="submission" date="2018-11" db="EMBL/GenBank/DDBJ databases">
        <authorList>
            <person name="Criscuolo A."/>
        </authorList>
    </citation>
    <scope>NUCLEOTIDE SEQUENCE [LARGE SCALE GENOMIC DNA]</scope>
    <source>
        <strain evidence="7">ACIP111625</strain>
    </source>
</reference>
<dbReference type="InterPro" id="IPR036909">
    <property type="entry name" value="Cyt_c-like_dom_sf"/>
</dbReference>
<dbReference type="GO" id="GO:0046872">
    <property type="term" value="F:metal ion binding"/>
    <property type="evidence" value="ECO:0007669"/>
    <property type="project" value="UniProtKB-KW"/>
</dbReference>
<dbReference type="RefSeq" id="WP_124088100.1">
    <property type="nucleotide sequence ID" value="NZ_UXAW01000092.1"/>
</dbReference>
<dbReference type="GO" id="GO:0009055">
    <property type="term" value="F:electron transfer activity"/>
    <property type="evidence" value="ECO:0007669"/>
    <property type="project" value="InterPro"/>
</dbReference>
<evidence type="ECO:0000256" key="4">
    <source>
        <dbReference type="PROSITE-ProRule" id="PRU00433"/>
    </source>
</evidence>
<dbReference type="Gene3D" id="1.10.760.10">
    <property type="entry name" value="Cytochrome c-like domain"/>
    <property type="match status" value="1"/>
</dbReference>
<keyword evidence="1 4" id="KW-0349">Heme</keyword>
<dbReference type="Pfam" id="PF00034">
    <property type="entry name" value="Cytochrom_C"/>
    <property type="match status" value="1"/>
</dbReference>
<evidence type="ECO:0000313" key="8">
    <source>
        <dbReference type="Proteomes" id="UP000277498"/>
    </source>
</evidence>
<protein>
    <recommendedName>
        <fullName evidence="6">Cytochrome c domain-containing protein</fullName>
    </recommendedName>
</protein>
<keyword evidence="8" id="KW-1185">Reference proteome</keyword>
<organism evidence="7 8">
    <name type="scientific">Pseudogemmobacter humi</name>
    <dbReference type="NCBI Taxonomy" id="2483812"/>
    <lineage>
        <taxon>Bacteria</taxon>
        <taxon>Pseudomonadati</taxon>
        <taxon>Pseudomonadota</taxon>
        <taxon>Alphaproteobacteria</taxon>
        <taxon>Rhodobacterales</taxon>
        <taxon>Paracoccaceae</taxon>
        <taxon>Pseudogemmobacter</taxon>
    </lineage>
</organism>
<feature type="domain" description="Cytochrome c" evidence="6">
    <location>
        <begin position="21"/>
        <end position="131"/>
    </location>
</feature>
<feature type="signal peptide" evidence="5">
    <location>
        <begin position="1"/>
        <end position="15"/>
    </location>
</feature>
<keyword evidence="2 4" id="KW-0479">Metal-binding</keyword>
<dbReference type="PROSITE" id="PS51257">
    <property type="entry name" value="PROKAR_LIPOPROTEIN"/>
    <property type="match status" value="1"/>
</dbReference>
<dbReference type="PROSITE" id="PS51007">
    <property type="entry name" value="CYTC"/>
    <property type="match status" value="1"/>
</dbReference>
<evidence type="ECO:0000259" key="6">
    <source>
        <dbReference type="PROSITE" id="PS51007"/>
    </source>
</evidence>
<keyword evidence="5" id="KW-0732">Signal</keyword>
<evidence type="ECO:0000256" key="5">
    <source>
        <dbReference type="SAM" id="SignalP"/>
    </source>
</evidence>
<evidence type="ECO:0000313" key="7">
    <source>
        <dbReference type="EMBL" id="VDC32521.1"/>
    </source>
</evidence>
<accession>A0A3P5XCY3</accession>
<sequence length="132" mass="13703">MCRALMILPLVLALAACIDRPKTPSGAGDYADFCAGCHGASGKGDGLAAGGLRAKPADLTRLSAKNGGKFPGTRVMAKIWGYTGNQDDHAVMPEFAALLDSDLVPFDGGDGIATPTPLRLVQLAEYLETLQN</sequence>
<evidence type="ECO:0000256" key="1">
    <source>
        <dbReference type="ARBA" id="ARBA00022617"/>
    </source>
</evidence>
<feature type="chain" id="PRO_5018281162" description="Cytochrome c domain-containing protein" evidence="5">
    <location>
        <begin position="16"/>
        <end position="132"/>
    </location>
</feature>
<dbReference type="EMBL" id="UXAW01000092">
    <property type="protein sequence ID" value="VDC32521.1"/>
    <property type="molecule type" value="Genomic_DNA"/>
</dbReference>
<evidence type="ECO:0000256" key="2">
    <source>
        <dbReference type="ARBA" id="ARBA00022723"/>
    </source>
</evidence>
<gene>
    <name evidence="7" type="ORF">XINFAN_03394</name>
</gene>
<dbReference type="SUPFAM" id="SSF46626">
    <property type="entry name" value="Cytochrome c"/>
    <property type="match status" value="1"/>
</dbReference>
<dbReference type="Proteomes" id="UP000277498">
    <property type="component" value="Unassembled WGS sequence"/>
</dbReference>
<proteinExistence type="predicted"/>
<dbReference type="GO" id="GO:0020037">
    <property type="term" value="F:heme binding"/>
    <property type="evidence" value="ECO:0007669"/>
    <property type="project" value="InterPro"/>
</dbReference>
<dbReference type="OrthoDB" id="5514238at2"/>
<dbReference type="AlphaFoldDB" id="A0A3P5XCY3"/>
<dbReference type="InterPro" id="IPR009056">
    <property type="entry name" value="Cyt_c-like_dom"/>
</dbReference>
<keyword evidence="3 4" id="KW-0408">Iron</keyword>
<evidence type="ECO:0000256" key="3">
    <source>
        <dbReference type="ARBA" id="ARBA00023004"/>
    </source>
</evidence>